<dbReference type="OrthoDB" id="1901675at2759"/>
<evidence type="ECO:0000256" key="1">
    <source>
        <dbReference type="ARBA" id="ARBA00022614"/>
    </source>
</evidence>
<dbReference type="SUPFAM" id="SSF52540">
    <property type="entry name" value="P-loop containing nucleoside triphosphate hydrolases"/>
    <property type="match status" value="1"/>
</dbReference>
<feature type="domain" description="TIR" evidence="5">
    <location>
        <begin position="20"/>
        <end position="186"/>
    </location>
</feature>
<reference evidence="6" key="1">
    <citation type="submission" date="2020-03" db="EMBL/GenBank/DDBJ databases">
        <title>A high-quality chromosome-level genome assembly of a woody plant with both climbing and erect habits, Rhamnella rubrinervis.</title>
        <authorList>
            <person name="Lu Z."/>
            <person name="Yang Y."/>
            <person name="Zhu X."/>
            <person name="Sun Y."/>
        </authorList>
    </citation>
    <scope>NUCLEOTIDE SEQUENCE</scope>
    <source>
        <strain evidence="6">BYM</strain>
        <tissue evidence="6">Leaf</tissue>
    </source>
</reference>
<dbReference type="InterPro" id="IPR000157">
    <property type="entry name" value="TIR_dom"/>
</dbReference>
<dbReference type="Gene3D" id="3.80.10.10">
    <property type="entry name" value="Ribonuclease Inhibitor"/>
    <property type="match status" value="2"/>
</dbReference>
<dbReference type="Pfam" id="PF01582">
    <property type="entry name" value="TIR"/>
    <property type="match status" value="1"/>
</dbReference>
<dbReference type="GO" id="GO:0007165">
    <property type="term" value="P:signal transduction"/>
    <property type="evidence" value="ECO:0007669"/>
    <property type="project" value="InterPro"/>
</dbReference>
<dbReference type="InterPro" id="IPR036390">
    <property type="entry name" value="WH_DNA-bd_sf"/>
</dbReference>
<keyword evidence="2" id="KW-0677">Repeat</keyword>
<dbReference type="SUPFAM" id="SSF52058">
    <property type="entry name" value="L domain-like"/>
    <property type="match status" value="1"/>
</dbReference>
<comment type="caution">
    <text evidence="6">The sequence shown here is derived from an EMBL/GenBank/DDBJ whole genome shotgun (WGS) entry which is preliminary data.</text>
</comment>
<evidence type="ECO:0000313" key="6">
    <source>
        <dbReference type="EMBL" id="KAF3434116.1"/>
    </source>
</evidence>
<dbReference type="GO" id="GO:0006952">
    <property type="term" value="P:defense response"/>
    <property type="evidence" value="ECO:0007669"/>
    <property type="project" value="UniProtKB-KW"/>
</dbReference>
<dbReference type="PANTHER" id="PTHR11017:SF527">
    <property type="entry name" value="TMV RESISTANCE PROTEIN N-LIKE"/>
    <property type="match status" value="1"/>
</dbReference>
<keyword evidence="3" id="KW-0611">Plant defense</keyword>
<proteinExistence type="predicted"/>
<dbReference type="GO" id="GO:0043531">
    <property type="term" value="F:ADP binding"/>
    <property type="evidence" value="ECO:0007669"/>
    <property type="project" value="InterPro"/>
</dbReference>
<dbReference type="EMBL" id="VOIH02000011">
    <property type="protein sequence ID" value="KAF3434116.1"/>
    <property type="molecule type" value="Genomic_DNA"/>
</dbReference>
<evidence type="ECO:0000313" key="7">
    <source>
        <dbReference type="Proteomes" id="UP000796880"/>
    </source>
</evidence>
<keyword evidence="7" id="KW-1185">Reference proteome</keyword>
<dbReference type="InterPro" id="IPR058192">
    <property type="entry name" value="WHD_ROQ1-like"/>
</dbReference>
<evidence type="ECO:0000259" key="5">
    <source>
        <dbReference type="PROSITE" id="PS50104"/>
    </source>
</evidence>
<accession>A0A8K0DSR3</accession>
<protein>
    <recommendedName>
        <fullName evidence="5">TIR domain-containing protein</fullName>
    </recommendedName>
</protein>
<keyword evidence="4" id="KW-0520">NAD</keyword>
<evidence type="ECO:0000256" key="3">
    <source>
        <dbReference type="ARBA" id="ARBA00022821"/>
    </source>
</evidence>
<dbReference type="InterPro" id="IPR032675">
    <property type="entry name" value="LRR_dom_sf"/>
</dbReference>
<dbReference type="Gene3D" id="1.10.8.430">
    <property type="entry name" value="Helical domain of apoptotic protease-activating factors"/>
    <property type="match status" value="1"/>
</dbReference>
<dbReference type="Pfam" id="PF23282">
    <property type="entry name" value="WHD_ROQ1"/>
    <property type="match status" value="1"/>
</dbReference>
<dbReference type="InterPro" id="IPR002182">
    <property type="entry name" value="NB-ARC"/>
</dbReference>
<organism evidence="6 7">
    <name type="scientific">Rhamnella rubrinervis</name>
    <dbReference type="NCBI Taxonomy" id="2594499"/>
    <lineage>
        <taxon>Eukaryota</taxon>
        <taxon>Viridiplantae</taxon>
        <taxon>Streptophyta</taxon>
        <taxon>Embryophyta</taxon>
        <taxon>Tracheophyta</taxon>
        <taxon>Spermatophyta</taxon>
        <taxon>Magnoliopsida</taxon>
        <taxon>eudicotyledons</taxon>
        <taxon>Gunneridae</taxon>
        <taxon>Pentapetalae</taxon>
        <taxon>rosids</taxon>
        <taxon>fabids</taxon>
        <taxon>Rosales</taxon>
        <taxon>Rhamnaceae</taxon>
        <taxon>rhamnoid group</taxon>
        <taxon>Rhamneae</taxon>
        <taxon>Rhamnella</taxon>
    </lineage>
</organism>
<dbReference type="SUPFAM" id="SSF46785">
    <property type="entry name" value="Winged helix' DNA-binding domain"/>
    <property type="match status" value="1"/>
</dbReference>
<dbReference type="InterPro" id="IPR035897">
    <property type="entry name" value="Toll_tir_struct_dom_sf"/>
</dbReference>
<evidence type="ECO:0000256" key="2">
    <source>
        <dbReference type="ARBA" id="ARBA00022737"/>
    </source>
</evidence>
<dbReference type="PROSITE" id="PS50104">
    <property type="entry name" value="TIR"/>
    <property type="match status" value="1"/>
</dbReference>
<sequence length="968" mass="110278">MSNSSNTSSIACYNLQEDKNKFDVLLSFRGEDTGGNFTGHLYDALERKGIYTFKDDVEHASGQYISPESMEVIEASRCSVVVLSEHYASSTWCLTQLVKIVDCMGTWGRVLPIFYHVDPSHVRKQSGCYEEAFVRYEADPKHRVNVESWRDALFKVGNLSGFHVEKNKTDEAKFIQNFAVEISRKIGNPKNYTLEGISGVDSRLIEFELCVSQSSGRVRFIGICGMGGIGKTILAKAYYKRISNEFEDSCSFVEDVGEVCKQENNLVELQNILLSDILKGSATEITNVQIGKNILRKMLCKKKVLIILDDVDKLEQLKALADKEDWFGSGSVIIVTTRDESLVKKAYGNQTPIYRVEPLSESEALELLSWKAFKSTHPSEDRSELCSQVLRYANGLPLALEVLGSILEGLHVNEWESALSRLEEYPNMEILDVLRVSFDGLEEPEKDIFLDIACFFVGWDKDYVIQMLDYCGRHTYVGIRDLVQKSLLIINDDNKLWMHELLQLMGKEIVRKESPMEPGSRSRIWNANDLYHILEEKTGSLGVEAIVTCIEASTTMNFEALSKMKTLRLLMISRSIPPDYDNEIPYHYHLDYLSNELGILEWDYFPYDDLPSSFRPYKLVKLNLTESNIRQICWNNVPTQPALSKMKIIDLSYSRALSKLEDFNVVPNLERLILEGCTKLSQIHTSISTLKWLILLNLKSCTSLENLPPRISGLESLKSLNLYGCSSLSKLPENFEQLKSLEDLDVRRSGIKHVPSFIVPIKNFKTTIDEDIGMDFFSGIDLRSLTTLNLSGRNLSDETVPQCFNHLVSLEYLYLGGNHFSVLPLSINELSKLKVLYLENCKRLISLGPELPSNLEVIVVNHCDLRCDIKFSNDDEWMITKPCPANIVGGSSSHLWLLYVPRHNFPTEWLQPNRDGQFDISFYRLADGYASYGVRFGFRLVYQKDIADLDLITNAEIRYYNELDYNRG</sequence>
<evidence type="ECO:0000256" key="4">
    <source>
        <dbReference type="ARBA" id="ARBA00023027"/>
    </source>
</evidence>
<name>A0A8K0DSR3_9ROSA</name>
<dbReference type="InterPro" id="IPR044974">
    <property type="entry name" value="Disease_R_plants"/>
</dbReference>
<dbReference type="InterPro" id="IPR027417">
    <property type="entry name" value="P-loop_NTPase"/>
</dbReference>
<dbReference type="Pfam" id="PF00931">
    <property type="entry name" value="NB-ARC"/>
    <property type="match status" value="1"/>
</dbReference>
<dbReference type="PANTHER" id="PTHR11017">
    <property type="entry name" value="LEUCINE-RICH REPEAT-CONTAINING PROTEIN"/>
    <property type="match status" value="1"/>
</dbReference>
<dbReference type="InterPro" id="IPR042197">
    <property type="entry name" value="Apaf_helical"/>
</dbReference>
<keyword evidence="1" id="KW-0433">Leucine-rich repeat</keyword>
<dbReference type="Gene3D" id="3.40.50.300">
    <property type="entry name" value="P-loop containing nucleotide triphosphate hydrolases"/>
    <property type="match status" value="1"/>
</dbReference>
<dbReference type="Proteomes" id="UP000796880">
    <property type="component" value="Unassembled WGS sequence"/>
</dbReference>
<gene>
    <name evidence="6" type="ORF">FNV43_RR25219</name>
</gene>
<dbReference type="AlphaFoldDB" id="A0A8K0DSR3"/>
<dbReference type="FunFam" id="3.40.50.10140:FF:000007">
    <property type="entry name" value="Disease resistance protein (TIR-NBS-LRR class)"/>
    <property type="match status" value="1"/>
</dbReference>
<dbReference type="Gene3D" id="3.40.50.10140">
    <property type="entry name" value="Toll/interleukin-1 receptor homology (TIR) domain"/>
    <property type="match status" value="1"/>
</dbReference>
<dbReference type="SUPFAM" id="SSF52200">
    <property type="entry name" value="Toll/Interleukin receptor TIR domain"/>
    <property type="match status" value="1"/>
</dbReference>
<dbReference type="PRINTS" id="PR00364">
    <property type="entry name" value="DISEASERSIST"/>
</dbReference>
<dbReference type="SMART" id="SM00255">
    <property type="entry name" value="TIR"/>
    <property type="match status" value="1"/>
</dbReference>